<dbReference type="EnsemblMetazoa" id="SCAU012760-RA">
    <property type="protein sequence ID" value="SCAU012760-PA"/>
    <property type="gene ID" value="SCAU012760"/>
</dbReference>
<feature type="domain" description="C2H2-type" evidence="6">
    <location>
        <begin position="391"/>
        <end position="418"/>
    </location>
</feature>
<dbReference type="PANTHER" id="PTHR24409">
    <property type="entry name" value="ZINC FINGER PROTEIN 142"/>
    <property type="match status" value="1"/>
</dbReference>
<dbReference type="GO" id="GO:0000981">
    <property type="term" value="F:DNA-binding transcription factor activity, RNA polymerase II-specific"/>
    <property type="evidence" value="ECO:0007669"/>
    <property type="project" value="TreeGrafter"/>
</dbReference>
<protein>
    <recommendedName>
        <fullName evidence="6">C2H2-type domain-containing protein</fullName>
    </recommendedName>
</protein>
<dbReference type="OrthoDB" id="6105938at2759"/>
<dbReference type="VEuPathDB" id="VectorBase:SCAU012760"/>
<keyword evidence="8" id="KW-1185">Reference proteome</keyword>
<accession>A0A1I8Q0N1</accession>
<dbReference type="AlphaFoldDB" id="A0A1I8Q0N1"/>
<keyword evidence="1" id="KW-0479">Metal-binding</keyword>
<evidence type="ECO:0000256" key="2">
    <source>
        <dbReference type="ARBA" id="ARBA00022737"/>
    </source>
</evidence>
<dbReference type="SMART" id="SM00355">
    <property type="entry name" value="ZnF_C2H2"/>
    <property type="match status" value="5"/>
</dbReference>
<evidence type="ECO:0000313" key="7">
    <source>
        <dbReference type="EnsemblMetazoa" id="SCAU012760-PA"/>
    </source>
</evidence>
<gene>
    <name evidence="7" type="primary">106093470</name>
</gene>
<organism evidence="7 8">
    <name type="scientific">Stomoxys calcitrans</name>
    <name type="common">Stable fly</name>
    <name type="synonym">Conops calcitrans</name>
    <dbReference type="NCBI Taxonomy" id="35570"/>
    <lineage>
        <taxon>Eukaryota</taxon>
        <taxon>Metazoa</taxon>
        <taxon>Ecdysozoa</taxon>
        <taxon>Arthropoda</taxon>
        <taxon>Hexapoda</taxon>
        <taxon>Insecta</taxon>
        <taxon>Pterygota</taxon>
        <taxon>Neoptera</taxon>
        <taxon>Endopterygota</taxon>
        <taxon>Diptera</taxon>
        <taxon>Brachycera</taxon>
        <taxon>Muscomorpha</taxon>
        <taxon>Muscoidea</taxon>
        <taxon>Muscidae</taxon>
        <taxon>Stomoxys</taxon>
    </lineage>
</organism>
<evidence type="ECO:0000259" key="6">
    <source>
        <dbReference type="PROSITE" id="PS50157"/>
    </source>
</evidence>
<keyword evidence="3 5" id="KW-0863">Zinc-finger</keyword>
<dbReference type="InterPro" id="IPR013087">
    <property type="entry name" value="Znf_C2H2_type"/>
</dbReference>
<dbReference type="Gene3D" id="3.30.160.60">
    <property type="entry name" value="Classic Zinc Finger"/>
    <property type="match status" value="2"/>
</dbReference>
<dbReference type="PROSITE" id="PS00028">
    <property type="entry name" value="ZINC_FINGER_C2H2_1"/>
    <property type="match status" value="4"/>
</dbReference>
<sequence length="451" mass="52296">MDPTNPRINELNLEISRVVNEHKHNEQEHSEQCNLGTGIVDMTKACHLKTICKECQCKIWEFYMFQELVQKCQIYLNTTELVVSVEKCADEDDIDLGNNEKLKNAADKKALSLIIHSAEDETQISFEVSKFEANFLEDIQPFVDQTKLEIVDVHMDAEFLSKQEVSKLEANSEEKIKPSIAQPMIEVDDIPSDVEFMSENEEQKNVDNVDVSEFISKNEGKERSDGVNDGDEIPLVDIFDYKKFDELQAIWLPDIQCVCCPLSYPNFQLLKDHFRLKHTNKEFYISCCKRKLKSRRQLCDHLMVHSDPKAFCCKECDKPFKSTEGLKVHMKHMHAVDMKFGITKQTQSLPELKKTAEGKTVFVCPQCGGVFQAEHLFKRHHYNVHTRKPKRECQVCGRLYKTSTALKVHIASHSENKKRNTINFLICMHIKLYHNVNIENLPFVSKFYKKL</sequence>
<reference evidence="7" key="1">
    <citation type="submission" date="2020-05" db="UniProtKB">
        <authorList>
            <consortium name="EnsemblMetazoa"/>
        </authorList>
    </citation>
    <scope>IDENTIFICATION</scope>
    <source>
        <strain evidence="7">USDA</strain>
    </source>
</reference>
<proteinExistence type="predicted"/>
<evidence type="ECO:0000313" key="8">
    <source>
        <dbReference type="Proteomes" id="UP000095300"/>
    </source>
</evidence>
<dbReference type="GO" id="GO:0008270">
    <property type="term" value="F:zinc ion binding"/>
    <property type="evidence" value="ECO:0007669"/>
    <property type="project" value="UniProtKB-KW"/>
</dbReference>
<feature type="domain" description="C2H2-type" evidence="6">
    <location>
        <begin position="311"/>
        <end position="339"/>
    </location>
</feature>
<dbReference type="PROSITE" id="PS50157">
    <property type="entry name" value="ZINC_FINGER_C2H2_2"/>
    <property type="match status" value="3"/>
</dbReference>
<dbReference type="STRING" id="35570.A0A1I8Q0N1"/>
<name>A0A1I8Q0N1_STOCA</name>
<dbReference type="InterPro" id="IPR036236">
    <property type="entry name" value="Znf_C2H2_sf"/>
</dbReference>
<evidence type="ECO:0000256" key="4">
    <source>
        <dbReference type="ARBA" id="ARBA00022833"/>
    </source>
</evidence>
<dbReference type="GO" id="GO:0005634">
    <property type="term" value="C:nucleus"/>
    <property type="evidence" value="ECO:0007669"/>
    <property type="project" value="TreeGrafter"/>
</dbReference>
<dbReference type="GO" id="GO:0000977">
    <property type="term" value="F:RNA polymerase II transcription regulatory region sequence-specific DNA binding"/>
    <property type="evidence" value="ECO:0007669"/>
    <property type="project" value="TreeGrafter"/>
</dbReference>
<keyword evidence="2" id="KW-0677">Repeat</keyword>
<feature type="domain" description="C2H2-type" evidence="6">
    <location>
        <begin position="362"/>
        <end position="390"/>
    </location>
</feature>
<dbReference type="Proteomes" id="UP000095300">
    <property type="component" value="Unassembled WGS sequence"/>
</dbReference>
<evidence type="ECO:0000256" key="1">
    <source>
        <dbReference type="ARBA" id="ARBA00022723"/>
    </source>
</evidence>
<evidence type="ECO:0000256" key="5">
    <source>
        <dbReference type="PROSITE-ProRule" id="PRU00042"/>
    </source>
</evidence>
<dbReference type="PANTHER" id="PTHR24409:SF295">
    <property type="entry name" value="AZ2-RELATED"/>
    <property type="match status" value="1"/>
</dbReference>
<dbReference type="SUPFAM" id="SSF57667">
    <property type="entry name" value="beta-beta-alpha zinc fingers"/>
    <property type="match status" value="2"/>
</dbReference>
<keyword evidence="4" id="KW-0862">Zinc</keyword>
<evidence type="ECO:0000256" key="3">
    <source>
        <dbReference type="ARBA" id="ARBA00022771"/>
    </source>
</evidence>